<dbReference type="SUPFAM" id="SSF53756">
    <property type="entry name" value="UDP-Glycosyltransferase/glycogen phosphorylase"/>
    <property type="match status" value="1"/>
</dbReference>
<keyword evidence="2" id="KW-0328">Glycosyltransferase</keyword>
<proteinExistence type="predicted"/>
<evidence type="ECO:0000259" key="1">
    <source>
        <dbReference type="Pfam" id="PF13439"/>
    </source>
</evidence>
<sequence>MIELLGRFVLLQSAAGVVSEMAPRLEDKEYMLRVLLATHHLANWSGSELVTLELAEELDSSGHSVDVLAAYSSGNFVERWKPPSVGFYSKLLQVPPLSHYDIVYCHHSMLARLFSAQPDEAIYGKERPVFVYNHLSPYERFEKPAGFSEALMADLILANSPETADEVRSFGEDFASVKVMPNPAPKSFAGVRRQRTPGRPKRLLVVSNHLPPEAMRALDILSSHGIDVRRVGLPEKPRRLVPQDILDADLVMTIGKTVQYALRAACPVYIYDHFGGPGWLTTENFEKAESTNFSGRDTPQQKTAEQIVDEIIDIPETAVEAVAQCPERFCLESWSRQFVELAGKPRDAASLASGMKQLSRQMFRCEENVLLHLDAMYDHAHGLEQSVQEAEAYRIAYTVESARSASLLADAESYHVAYQTESARSASLVSEVDRYRLAYETEAARNASLLADAEQYHIAYQTESVRSASLISDIGRFRVAYETEAARNEALIADAERFHTAFRDECTRSAELEECCHKLSKDLDVINKDNLMLRDNISSLHAIISNRKW</sequence>
<dbReference type="Pfam" id="PF13439">
    <property type="entry name" value="Glyco_transf_4"/>
    <property type="match status" value="1"/>
</dbReference>
<dbReference type="InterPro" id="IPR028098">
    <property type="entry name" value="Glyco_trans_4-like_N"/>
</dbReference>
<dbReference type="EC" id="2.4.-.-" evidence="2"/>
<reference evidence="2" key="1">
    <citation type="submission" date="2021-05" db="EMBL/GenBank/DDBJ databases">
        <authorList>
            <person name="Pietrasiak N."/>
            <person name="Ward R."/>
            <person name="Stajich J.E."/>
            <person name="Kurbessoian T."/>
        </authorList>
    </citation>
    <scope>NUCLEOTIDE SEQUENCE</scope>
    <source>
        <strain evidence="2">UHER 2000/2452</strain>
    </source>
</reference>
<keyword evidence="2" id="KW-0808">Transferase</keyword>
<gene>
    <name evidence="2" type="ORF">KME15_27575</name>
</gene>
<dbReference type="Proteomes" id="UP000757435">
    <property type="component" value="Unassembled WGS sequence"/>
</dbReference>
<evidence type="ECO:0000313" key="2">
    <source>
        <dbReference type="EMBL" id="MBW4662426.1"/>
    </source>
</evidence>
<dbReference type="GO" id="GO:0016757">
    <property type="term" value="F:glycosyltransferase activity"/>
    <property type="evidence" value="ECO:0007669"/>
    <property type="project" value="UniProtKB-KW"/>
</dbReference>
<evidence type="ECO:0000313" key="3">
    <source>
        <dbReference type="Proteomes" id="UP000757435"/>
    </source>
</evidence>
<protein>
    <submittedName>
        <fullName evidence="2">Glycosyltransferase</fullName>
        <ecNumber evidence="2">2.4.-.-</ecNumber>
    </submittedName>
</protein>
<comment type="caution">
    <text evidence="2">The sequence shown here is derived from an EMBL/GenBank/DDBJ whole genome shotgun (WGS) entry which is preliminary data.</text>
</comment>
<name>A0A951QHC5_9CYAN</name>
<reference evidence="2" key="2">
    <citation type="journal article" date="2022" name="Microbiol. Resour. Announc.">
        <title>Metagenome Sequencing to Explore Phylogenomics of Terrestrial Cyanobacteria.</title>
        <authorList>
            <person name="Ward R.D."/>
            <person name="Stajich J.E."/>
            <person name="Johansen J.R."/>
            <person name="Huntemann M."/>
            <person name="Clum A."/>
            <person name="Foster B."/>
            <person name="Foster B."/>
            <person name="Roux S."/>
            <person name="Palaniappan K."/>
            <person name="Varghese N."/>
            <person name="Mukherjee S."/>
            <person name="Reddy T.B.K."/>
            <person name="Daum C."/>
            <person name="Copeland A."/>
            <person name="Chen I.A."/>
            <person name="Ivanova N.N."/>
            <person name="Kyrpides N.C."/>
            <person name="Shapiro N."/>
            <person name="Eloe-Fadrosh E.A."/>
            <person name="Pietrasiak N."/>
        </authorList>
    </citation>
    <scope>NUCLEOTIDE SEQUENCE</scope>
    <source>
        <strain evidence="2">UHER 2000/2452</strain>
    </source>
</reference>
<dbReference type="EMBL" id="JAHHHD010000075">
    <property type="protein sequence ID" value="MBW4662426.1"/>
    <property type="molecule type" value="Genomic_DNA"/>
</dbReference>
<dbReference type="AlphaFoldDB" id="A0A951QHC5"/>
<dbReference type="Gene3D" id="3.40.50.2000">
    <property type="entry name" value="Glycogen Phosphorylase B"/>
    <property type="match status" value="1"/>
</dbReference>
<organism evidence="2 3">
    <name type="scientific">Drouetiella hepatica Uher 2000/2452</name>
    <dbReference type="NCBI Taxonomy" id="904376"/>
    <lineage>
        <taxon>Bacteria</taxon>
        <taxon>Bacillati</taxon>
        <taxon>Cyanobacteriota</taxon>
        <taxon>Cyanophyceae</taxon>
        <taxon>Oculatellales</taxon>
        <taxon>Oculatellaceae</taxon>
        <taxon>Drouetiella</taxon>
    </lineage>
</organism>
<accession>A0A951QHC5</accession>
<feature type="domain" description="Glycosyltransferase subfamily 4-like N-terminal" evidence="1">
    <location>
        <begin position="45"/>
        <end position="183"/>
    </location>
</feature>